<dbReference type="AlphaFoldDB" id="A0A921Q3A2"/>
<protein>
    <submittedName>
        <fullName evidence="1">Uncharacterized protein</fullName>
    </submittedName>
</protein>
<comment type="caution">
    <text evidence="1">The sequence shown here is derived from an EMBL/GenBank/DDBJ whole genome shotgun (WGS) entry which is preliminary data.</text>
</comment>
<evidence type="ECO:0000313" key="1">
    <source>
        <dbReference type="EMBL" id="KAG0514819.1"/>
    </source>
</evidence>
<gene>
    <name evidence="1" type="ORF">BDA96_10G226000</name>
</gene>
<accession>A0A921Q3A2</accession>
<proteinExistence type="predicted"/>
<dbReference type="EMBL" id="CM027689">
    <property type="protein sequence ID" value="KAG0514819.1"/>
    <property type="molecule type" value="Genomic_DNA"/>
</dbReference>
<reference evidence="1" key="1">
    <citation type="journal article" date="2019" name="BMC Genomics">
        <title>A new reference genome for Sorghum bicolor reveals high levels of sequence similarity between sweet and grain genotypes: implications for the genetics of sugar metabolism.</title>
        <authorList>
            <person name="Cooper E.A."/>
            <person name="Brenton Z.W."/>
            <person name="Flinn B.S."/>
            <person name="Jenkins J."/>
            <person name="Shu S."/>
            <person name="Flowers D."/>
            <person name="Luo F."/>
            <person name="Wang Y."/>
            <person name="Xia P."/>
            <person name="Barry K."/>
            <person name="Daum C."/>
            <person name="Lipzen A."/>
            <person name="Yoshinaga Y."/>
            <person name="Schmutz J."/>
            <person name="Saski C."/>
            <person name="Vermerris W."/>
            <person name="Kresovich S."/>
        </authorList>
    </citation>
    <scope>NUCLEOTIDE SEQUENCE</scope>
</reference>
<evidence type="ECO:0000313" key="2">
    <source>
        <dbReference type="Proteomes" id="UP000807115"/>
    </source>
</evidence>
<reference evidence="1" key="2">
    <citation type="submission" date="2020-10" db="EMBL/GenBank/DDBJ databases">
        <authorList>
            <person name="Cooper E.A."/>
            <person name="Brenton Z.W."/>
            <person name="Flinn B.S."/>
            <person name="Jenkins J."/>
            <person name="Shu S."/>
            <person name="Flowers D."/>
            <person name="Luo F."/>
            <person name="Wang Y."/>
            <person name="Xia P."/>
            <person name="Barry K."/>
            <person name="Daum C."/>
            <person name="Lipzen A."/>
            <person name="Yoshinaga Y."/>
            <person name="Schmutz J."/>
            <person name="Saski C."/>
            <person name="Vermerris W."/>
            <person name="Kresovich S."/>
        </authorList>
    </citation>
    <scope>NUCLEOTIDE SEQUENCE</scope>
</reference>
<name>A0A921Q3A2_SORBI</name>
<sequence length="124" mass="13730">GLDILDLHLSCIALQTRWLRLQQADESRAWAELPLSMPPRIVESFFEASTYTIIGDGRSTAFCTGRWIQGQAVKHIAPCLLNYVSHRDIRQTTMVDGLQGHAWVCQISGGISVQATNQYAGSRG</sequence>
<dbReference type="Proteomes" id="UP000807115">
    <property type="component" value="Chromosome 10"/>
</dbReference>
<organism evidence="1 2">
    <name type="scientific">Sorghum bicolor</name>
    <name type="common">Sorghum</name>
    <name type="synonym">Sorghum vulgare</name>
    <dbReference type="NCBI Taxonomy" id="4558"/>
    <lineage>
        <taxon>Eukaryota</taxon>
        <taxon>Viridiplantae</taxon>
        <taxon>Streptophyta</taxon>
        <taxon>Embryophyta</taxon>
        <taxon>Tracheophyta</taxon>
        <taxon>Spermatophyta</taxon>
        <taxon>Magnoliopsida</taxon>
        <taxon>Liliopsida</taxon>
        <taxon>Poales</taxon>
        <taxon>Poaceae</taxon>
        <taxon>PACMAD clade</taxon>
        <taxon>Panicoideae</taxon>
        <taxon>Andropogonodae</taxon>
        <taxon>Andropogoneae</taxon>
        <taxon>Sorghinae</taxon>
        <taxon>Sorghum</taxon>
    </lineage>
</organism>
<feature type="non-terminal residue" evidence="1">
    <location>
        <position position="1"/>
    </location>
</feature>